<dbReference type="Proteomes" id="UP000782610">
    <property type="component" value="Unassembled WGS sequence"/>
</dbReference>
<comment type="caution">
    <text evidence="1">The sequence shown here is derived from an EMBL/GenBank/DDBJ whole genome shotgun (WGS) entry which is preliminary data.</text>
</comment>
<dbReference type="SUPFAM" id="SSF47413">
    <property type="entry name" value="lambda repressor-like DNA-binding domains"/>
    <property type="match status" value="1"/>
</dbReference>
<dbReference type="Gene3D" id="3.30.2020.10">
    <property type="entry name" value="NE0471-like N-terminal domain"/>
    <property type="match status" value="1"/>
</dbReference>
<dbReference type="GO" id="GO:0003677">
    <property type="term" value="F:DNA binding"/>
    <property type="evidence" value="ECO:0007669"/>
    <property type="project" value="InterPro"/>
</dbReference>
<organism evidence="1 2">
    <name type="scientific">Devosia nanyangense</name>
    <dbReference type="NCBI Taxonomy" id="1228055"/>
    <lineage>
        <taxon>Bacteria</taxon>
        <taxon>Pseudomonadati</taxon>
        <taxon>Pseudomonadota</taxon>
        <taxon>Alphaproteobacteria</taxon>
        <taxon>Hyphomicrobiales</taxon>
        <taxon>Devosiaceae</taxon>
        <taxon>Devosia</taxon>
    </lineage>
</organism>
<dbReference type="AlphaFoldDB" id="A0A933P040"/>
<evidence type="ECO:0000313" key="2">
    <source>
        <dbReference type="Proteomes" id="UP000782610"/>
    </source>
</evidence>
<gene>
    <name evidence="1" type="ORF">HY834_16755</name>
</gene>
<dbReference type="EMBL" id="JACRAF010000055">
    <property type="protein sequence ID" value="MBI4923393.1"/>
    <property type="molecule type" value="Genomic_DNA"/>
</dbReference>
<dbReference type="SUPFAM" id="SSF143880">
    <property type="entry name" value="NE0471 N-terminal domain-like"/>
    <property type="match status" value="1"/>
</dbReference>
<evidence type="ECO:0008006" key="3">
    <source>
        <dbReference type="Google" id="ProtNLM"/>
    </source>
</evidence>
<dbReference type="Gene3D" id="1.10.260.40">
    <property type="entry name" value="lambda repressor-like DNA-binding domains"/>
    <property type="match status" value="1"/>
</dbReference>
<reference evidence="1" key="1">
    <citation type="submission" date="2020-07" db="EMBL/GenBank/DDBJ databases">
        <title>Huge and variable diversity of episymbiotic CPR bacteria and DPANN archaea in groundwater ecosystems.</title>
        <authorList>
            <person name="He C.Y."/>
            <person name="Keren R."/>
            <person name="Whittaker M."/>
            <person name="Farag I.F."/>
            <person name="Doudna J."/>
            <person name="Cate J.H.D."/>
            <person name="Banfield J.F."/>
        </authorList>
    </citation>
    <scope>NUCLEOTIDE SEQUENCE</scope>
    <source>
        <strain evidence="1">NC_groundwater_1586_Pr3_B-0.1um_66_15</strain>
    </source>
</reference>
<protein>
    <recommendedName>
        <fullName evidence="3">DUF2442 domain-containing protein</fullName>
    </recommendedName>
</protein>
<name>A0A933P040_9HYPH</name>
<evidence type="ECO:0000313" key="1">
    <source>
        <dbReference type="EMBL" id="MBI4923393.1"/>
    </source>
</evidence>
<dbReference type="InterPro" id="IPR010982">
    <property type="entry name" value="Lambda_DNA-bd_dom_sf"/>
</dbReference>
<sequence>MHDSKIISVGRPIPRIAKAEALDRRNVRILWREAAEPIVVDVGPALMNLRIFARLRTDDDLFRALRVSEFGDCLEWPDGAELSAVWIEELADASLDNAQFRDAMDRLQMSLDGMAARLGVARRLIADYRKDKPIPKSIALATRYLLEQRKAG</sequence>
<proteinExistence type="predicted"/>
<accession>A0A933P040</accession>
<dbReference type="InterPro" id="IPR036782">
    <property type="entry name" value="NE0471-like_N"/>
</dbReference>